<evidence type="ECO:0000259" key="5">
    <source>
        <dbReference type="SMART" id="SM00479"/>
    </source>
</evidence>
<gene>
    <name evidence="6" type="ORF">MAR_025375</name>
</gene>
<dbReference type="PANTHER" id="PTHR11046">
    <property type="entry name" value="OLIGORIBONUCLEASE, MITOCHONDRIAL"/>
    <property type="match status" value="1"/>
</dbReference>
<proteinExistence type="inferred from homology"/>
<dbReference type="InterPro" id="IPR012337">
    <property type="entry name" value="RNaseH-like_sf"/>
</dbReference>
<organism evidence="6 7">
    <name type="scientific">Mya arenaria</name>
    <name type="common">Soft-shell clam</name>
    <dbReference type="NCBI Taxonomy" id="6604"/>
    <lineage>
        <taxon>Eukaryota</taxon>
        <taxon>Metazoa</taxon>
        <taxon>Spiralia</taxon>
        <taxon>Lophotrochozoa</taxon>
        <taxon>Mollusca</taxon>
        <taxon>Bivalvia</taxon>
        <taxon>Autobranchia</taxon>
        <taxon>Heteroconchia</taxon>
        <taxon>Euheterodonta</taxon>
        <taxon>Imparidentia</taxon>
        <taxon>Neoheterodontei</taxon>
        <taxon>Myida</taxon>
        <taxon>Myoidea</taxon>
        <taxon>Myidae</taxon>
        <taxon>Mya</taxon>
    </lineage>
</organism>
<reference evidence="6" key="1">
    <citation type="submission" date="2022-11" db="EMBL/GenBank/DDBJ databases">
        <title>Centuries of genome instability and evolution in soft-shell clam transmissible cancer (bioRxiv).</title>
        <authorList>
            <person name="Hart S.F.M."/>
            <person name="Yonemitsu M.A."/>
            <person name="Giersch R.M."/>
            <person name="Beal B.F."/>
            <person name="Arriagada G."/>
            <person name="Davis B.W."/>
            <person name="Ostrander E.A."/>
            <person name="Goff S.P."/>
            <person name="Metzger M.J."/>
        </authorList>
    </citation>
    <scope>NUCLEOTIDE SEQUENCE</scope>
    <source>
        <strain evidence="6">MELC-2E11</strain>
        <tissue evidence="6">Siphon/mantle</tissue>
    </source>
</reference>
<name>A0ABY7DTD8_MYAAR</name>
<feature type="domain" description="Exonuclease" evidence="5">
    <location>
        <begin position="101"/>
        <end position="256"/>
    </location>
</feature>
<evidence type="ECO:0000313" key="7">
    <source>
        <dbReference type="Proteomes" id="UP001164746"/>
    </source>
</evidence>
<comment type="similarity">
    <text evidence="1">Belongs to the oligoribonuclease family.</text>
</comment>
<dbReference type="EMBL" id="CP111014">
    <property type="protein sequence ID" value="WAR01003.1"/>
    <property type="molecule type" value="Genomic_DNA"/>
</dbReference>
<dbReference type="Gene3D" id="3.30.420.10">
    <property type="entry name" value="Ribonuclease H-like superfamily/Ribonuclease H"/>
    <property type="match status" value="1"/>
</dbReference>
<dbReference type="NCBIfam" id="NF003765">
    <property type="entry name" value="PRK05359.1"/>
    <property type="match status" value="1"/>
</dbReference>
<dbReference type="PANTHER" id="PTHR11046:SF0">
    <property type="entry name" value="OLIGORIBONUCLEASE, MITOCHONDRIAL"/>
    <property type="match status" value="1"/>
</dbReference>
<evidence type="ECO:0000313" key="6">
    <source>
        <dbReference type="EMBL" id="WAR01003.1"/>
    </source>
</evidence>
<dbReference type="InterPro" id="IPR013520">
    <property type="entry name" value="Ribonucl_H"/>
</dbReference>
<dbReference type="InterPro" id="IPR022894">
    <property type="entry name" value="Oligoribonuclease"/>
</dbReference>
<keyword evidence="7" id="KW-1185">Reference proteome</keyword>
<dbReference type="Proteomes" id="UP001164746">
    <property type="component" value="Chromosome 3"/>
</dbReference>
<evidence type="ECO:0000256" key="1">
    <source>
        <dbReference type="ARBA" id="ARBA00009921"/>
    </source>
</evidence>
<dbReference type="SUPFAM" id="SSF53098">
    <property type="entry name" value="Ribonuclease H-like"/>
    <property type="match status" value="1"/>
</dbReference>
<dbReference type="SMART" id="SM00479">
    <property type="entry name" value="EXOIII"/>
    <property type="match status" value="1"/>
</dbReference>
<evidence type="ECO:0000256" key="3">
    <source>
        <dbReference type="ARBA" id="ARBA00022801"/>
    </source>
</evidence>
<accession>A0ABY7DTD8</accession>
<dbReference type="InterPro" id="IPR036397">
    <property type="entry name" value="RNaseH_sf"/>
</dbReference>
<dbReference type="CDD" id="cd06135">
    <property type="entry name" value="Orn"/>
    <property type="match status" value="1"/>
</dbReference>
<evidence type="ECO:0000256" key="2">
    <source>
        <dbReference type="ARBA" id="ARBA00022722"/>
    </source>
</evidence>
<evidence type="ECO:0000256" key="4">
    <source>
        <dbReference type="ARBA" id="ARBA00022839"/>
    </source>
</evidence>
<sequence length="258" mass="28878">MAAPLVAVGDTEGFLLFSTKKLCVQKIENLDFNFLFNLWGQHEASGFAHRGDSATLICLLFYAGWRHSAGGSAGTRPLDTGRGRSDVLLSDVLGGFLSKMREKHSSSEMSGLDVNKEHILEMACLVTDQDLNIIAECEDLVIHQPPTVLDNMGEWCKEHHGKSGLTEAVRRSQISLMEAEDRMLRFVKEHTLPGSAPLAGNSVHADRTFLVKYMPRFTQHLHYRIVDVSTVKELSRRWYPSEFSRAPKKKLSHRQSAG</sequence>
<dbReference type="Pfam" id="PF00929">
    <property type="entry name" value="RNase_T"/>
    <property type="match status" value="1"/>
</dbReference>
<keyword evidence="3" id="KW-0378">Hydrolase</keyword>
<protein>
    <submittedName>
        <fullName evidence="6">ORN-like protein</fullName>
    </submittedName>
</protein>
<keyword evidence="2" id="KW-0540">Nuclease</keyword>
<keyword evidence="4" id="KW-0269">Exonuclease</keyword>